<keyword evidence="1" id="KW-0732">Signal</keyword>
<sequence length="157" mass="18201">MQRDRLLILLFLIIFLTGCSSQATNLDEPSQYEDDIATIIEKDDFVLSMKTTNDQYLSSIEQISIELSNQSPESVLYGENYQLEKLEDGVWYKIPFNEEHEFVDIGYILDPEEPKKETIHISDLDYTMSKGEYRVIKSFYTQAGKQFVLGSTFTIQD</sequence>
<evidence type="ECO:0000313" key="4">
    <source>
        <dbReference type="Proteomes" id="UP000678228"/>
    </source>
</evidence>
<evidence type="ECO:0000259" key="2">
    <source>
        <dbReference type="Pfam" id="PF20251"/>
    </source>
</evidence>
<dbReference type="Pfam" id="PF20251">
    <property type="entry name" value="Big_14"/>
    <property type="match status" value="1"/>
</dbReference>
<dbReference type="PROSITE" id="PS51257">
    <property type="entry name" value="PROKAR_LIPOPROTEIN"/>
    <property type="match status" value="1"/>
</dbReference>
<feature type="signal peptide" evidence="1">
    <location>
        <begin position="1"/>
        <end position="23"/>
    </location>
</feature>
<keyword evidence="4" id="KW-1185">Reference proteome</keyword>
<dbReference type="EMBL" id="JAGKSQ010000016">
    <property type="protein sequence ID" value="MBP3953547.1"/>
    <property type="molecule type" value="Genomic_DNA"/>
</dbReference>
<evidence type="ECO:0000256" key="1">
    <source>
        <dbReference type="SAM" id="SignalP"/>
    </source>
</evidence>
<comment type="caution">
    <text evidence="3">The sequence shown here is derived from an EMBL/GenBank/DDBJ whole genome shotgun (WGS) entry which is preliminary data.</text>
</comment>
<dbReference type="AlphaFoldDB" id="A0A941AR27"/>
<proteinExistence type="predicted"/>
<reference evidence="3" key="1">
    <citation type="submission" date="2021-03" db="EMBL/GenBank/DDBJ databases">
        <title>Bacillus suaedae sp. nov., isolated from Suaeda aralocaspica.</title>
        <authorList>
            <person name="Lei R.F.R."/>
        </authorList>
    </citation>
    <scope>NUCLEOTIDE SEQUENCE</scope>
    <source>
        <strain evidence="3">YZJH907-2</strain>
    </source>
</reference>
<accession>A0A941AR27</accession>
<feature type="chain" id="PRO_5037474225" description="Bacterial Ig-like domain-containing protein" evidence="1">
    <location>
        <begin position="24"/>
        <end position="157"/>
    </location>
</feature>
<dbReference type="RefSeq" id="WP_210599402.1">
    <property type="nucleotide sequence ID" value="NZ_JAGKSQ010000016.1"/>
</dbReference>
<dbReference type="InterPro" id="IPR046878">
    <property type="entry name" value="Big_14"/>
</dbReference>
<protein>
    <recommendedName>
        <fullName evidence="2">Bacterial Ig-like domain-containing protein</fullName>
    </recommendedName>
</protein>
<dbReference type="Proteomes" id="UP000678228">
    <property type="component" value="Unassembled WGS sequence"/>
</dbReference>
<gene>
    <name evidence="3" type="ORF">J7W16_20890</name>
</gene>
<evidence type="ECO:0000313" key="3">
    <source>
        <dbReference type="EMBL" id="MBP3953547.1"/>
    </source>
</evidence>
<organism evidence="3 4">
    <name type="scientific">Halalkalibacter suaedae</name>
    <dbReference type="NCBI Taxonomy" id="2822140"/>
    <lineage>
        <taxon>Bacteria</taxon>
        <taxon>Bacillati</taxon>
        <taxon>Bacillota</taxon>
        <taxon>Bacilli</taxon>
        <taxon>Bacillales</taxon>
        <taxon>Bacillaceae</taxon>
        <taxon>Halalkalibacter</taxon>
    </lineage>
</organism>
<feature type="domain" description="Bacterial Ig-like" evidence="2">
    <location>
        <begin position="47"/>
        <end position="145"/>
    </location>
</feature>
<name>A0A941AR27_9BACI</name>